<evidence type="ECO:0000256" key="1">
    <source>
        <dbReference type="SAM" id="SignalP"/>
    </source>
</evidence>
<gene>
    <name evidence="2" type="ORF">IV203_012015</name>
</gene>
<comment type="caution">
    <text evidence="2">The sequence shown here is derived from an EMBL/GenBank/DDBJ whole genome shotgun (WGS) entry which is preliminary data.</text>
</comment>
<protein>
    <submittedName>
        <fullName evidence="2">Uncharacterized protein</fullName>
    </submittedName>
</protein>
<dbReference type="EMBL" id="JAGRRH010000019">
    <property type="protein sequence ID" value="KAG7349418.1"/>
    <property type="molecule type" value="Genomic_DNA"/>
</dbReference>
<keyword evidence="1" id="KW-0732">Signal</keyword>
<keyword evidence="3" id="KW-1185">Reference proteome</keyword>
<organism evidence="2 3">
    <name type="scientific">Nitzschia inconspicua</name>
    <dbReference type="NCBI Taxonomy" id="303405"/>
    <lineage>
        <taxon>Eukaryota</taxon>
        <taxon>Sar</taxon>
        <taxon>Stramenopiles</taxon>
        <taxon>Ochrophyta</taxon>
        <taxon>Bacillariophyta</taxon>
        <taxon>Bacillariophyceae</taxon>
        <taxon>Bacillariophycidae</taxon>
        <taxon>Bacillariales</taxon>
        <taxon>Bacillariaceae</taxon>
        <taxon>Nitzschia</taxon>
    </lineage>
</organism>
<reference evidence="2" key="2">
    <citation type="submission" date="2021-04" db="EMBL/GenBank/DDBJ databases">
        <authorList>
            <person name="Podell S."/>
        </authorList>
    </citation>
    <scope>NUCLEOTIDE SEQUENCE</scope>
    <source>
        <strain evidence="2">Hildebrandi</strain>
    </source>
</reference>
<name>A0A9K3KT13_9STRA</name>
<accession>A0A9K3KT13</accession>
<proteinExistence type="predicted"/>
<dbReference type="OrthoDB" id="202051at2759"/>
<dbReference type="AlphaFoldDB" id="A0A9K3KT13"/>
<evidence type="ECO:0000313" key="3">
    <source>
        <dbReference type="Proteomes" id="UP000693970"/>
    </source>
</evidence>
<evidence type="ECO:0000313" key="2">
    <source>
        <dbReference type="EMBL" id="KAG7349418.1"/>
    </source>
</evidence>
<sequence>MAFKLVLVAPLLLASAAVTAAFVQKSPIHASITRQTCRSPSSRLQATAVDAMASLSSSQAATVQTIAAAIPDLEVKPDFCWNGEAVAGSSATLDARDAPGPANIAWLSALSIDSKLVSLTIFNGPLTDVPHLVSRCVVINESTMRLTLDARPRSNGGWEMRREDGSYPGPDELGRQAFEFSGNRMDFEKKFGTSELKSFLSGLVSSLEGATPYTAPASDLDKLTRGPLYTCLEMPVTDSNVAAVVAAREKMADFWLSWAKDPAHDHRPGAPVNTQYVYDTKFKQNAYGSLLEEYSALFGPQDGQRLAVGESGPLDEAYVGGGS</sequence>
<reference evidence="2" key="1">
    <citation type="journal article" date="2021" name="Sci. Rep.">
        <title>Diploid genomic architecture of Nitzschia inconspicua, an elite biomass production diatom.</title>
        <authorList>
            <person name="Oliver A."/>
            <person name="Podell S."/>
            <person name="Pinowska A."/>
            <person name="Traller J.C."/>
            <person name="Smith S.R."/>
            <person name="McClure R."/>
            <person name="Beliaev A."/>
            <person name="Bohutskyi P."/>
            <person name="Hill E.A."/>
            <person name="Rabines A."/>
            <person name="Zheng H."/>
            <person name="Allen L.Z."/>
            <person name="Kuo A."/>
            <person name="Grigoriev I.V."/>
            <person name="Allen A.E."/>
            <person name="Hazlebeck D."/>
            <person name="Allen E.E."/>
        </authorList>
    </citation>
    <scope>NUCLEOTIDE SEQUENCE</scope>
    <source>
        <strain evidence="2">Hildebrandi</strain>
    </source>
</reference>
<feature type="signal peptide" evidence="1">
    <location>
        <begin position="1"/>
        <end position="21"/>
    </location>
</feature>
<feature type="chain" id="PRO_5039924121" evidence="1">
    <location>
        <begin position="22"/>
        <end position="323"/>
    </location>
</feature>
<dbReference type="Proteomes" id="UP000693970">
    <property type="component" value="Unassembled WGS sequence"/>
</dbReference>